<evidence type="ECO:0000313" key="3">
    <source>
        <dbReference type="Proteomes" id="UP001341840"/>
    </source>
</evidence>
<sequence length="263" mass="30158">MAGDGEALSSSLSEGMYHAFFSFRGEDIRYLFTDHLYHRLAKMEKLKVFRDEPGLEMSDQIKATLMEAIKRSRMLIVVMSENYVSPSWCLMELEEMLNEKSKESIKDHERRVGVDKVKAWKSALSALCRLSGQHIVVKKGVESLLSLESRNTLGMVAIYEEDTKIDITTFAFALYYKIKREFQEANFLLDVSRKLRENDNGLGNMQKELLSDMDSTSSGSSETIKQMLQHKRVLFLVLDGVDTRAFRIAGRKRCLVWSSSRIS</sequence>
<protein>
    <recommendedName>
        <fullName evidence="1">TIR domain-containing protein</fullName>
    </recommendedName>
</protein>
<name>A0ABU6XDJ3_9FABA</name>
<evidence type="ECO:0000259" key="1">
    <source>
        <dbReference type="PROSITE" id="PS50104"/>
    </source>
</evidence>
<keyword evidence="3" id="KW-1185">Reference proteome</keyword>
<dbReference type="SMART" id="SM00255">
    <property type="entry name" value="TIR"/>
    <property type="match status" value="1"/>
</dbReference>
<reference evidence="2 3" key="1">
    <citation type="journal article" date="2023" name="Plants (Basel)">
        <title>Bridging the Gap: Combining Genomics and Transcriptomics Approaches to Understand Stylosanthes scabra, an Orphan Legume from the Brazilian Caatinga.</title>
        <authorList>
            <person name="Ferreira-Neto J.R.C."/>
            <person name="da Silva M.D."/>
            <person name="Binneck E."/>
            <person name="de Melo N.F."/>
            <person name="da Silva R.H."/>
            <person name="de Melo A.L.T.M."/>
            <person name="Pandolfi V."/>
            <person name="Bustamante F.O."/>
            <person name="Brasileiro-Vidal A.C."/>
            <person name="Benko-Iseppon A.M."/>
        </authorList>
    </citation>
    <scope>NUCLEOTIDE SEQUENCE [LARGE SCALE GENOMIC DNA]</scope>
    <source>
        <tissue evidence="2">Leaves</tissue>
    </source>
</reference>
<dbReference type="InterPro" id="IPR000157">
    <property type="entry name" value="TIR_dom"/>
</dbReference>
<dbReference type="PANTHER" id="PTHR11017">
    <property type="entry name" value="LEUCINE-RICH REPEAT-CONTAINING PROTEIN"/>
    <property type="match status" value="1"/>
</dbReference>
<dbReference type="InterPro" id="IPR044974">
    <property type="entry name" value="Disease_R_plants"/>
</dbReference>
<comment type="caution">
    <text evidence="2">The sequence shown here is derived from an EMBL/GenBank/DDBJ whole genome shotgun (WGS) entry which is preliminary data.</text>
</comment>
<organism evidence="2 3">
    <name type="scientific">Stylosanthes scabra</name>
    <dbReference type="NCBI Taxonomy" id="79078"/>
    <lineage>
        <taxon>Eukaryota</taxon>
        <taxon>Viridiplantae</taxon>
        <taxon>Streptophyta</taxon>
        <taxon>Embryophyta</taxon>
        <taxon>Tracheophyta</taxon>
        <taxon>Spermatophyta</taxon>
        <taxon>Magnoliopsida</taxon>
        <taxon>eudicotyledons</taxon>
        <taxon>Gunneridae</taxon>
        <taxon>Pentapetalae</taxon>
        <taxon>rosids</taxon>
        <taxon>fabids</taxon>
        <taxon>Fabales</taxon>
        <taxon>Fabaceae</taxon>
        <taxon>Papilionoideae</taxon>
        <taxon>50 kb inversion clade</taxon>
        <taxon>dalbergioids sensu lato</taxon>
        <taxon>Dalbergieae</taxon>
        <taxon>Pterocarpus clade</taxon>
        <taxon>Stylosanthes</taxon>
    </lineage>
</organism>
<dbReference type="Pfam" id="PF01582">
    <property type="entry name" value="TIR"/>
    <property type="match status" value="1"/>
</dbReference>
<dbReference type="InterPro" id="IPR035897">
    <property type="entry name" value="Toll_tir_struct_dom_sf"/>
</dbReference>
<gene>
    <name evidence="2" type="ORF">PIB30_039697</name>
</gene>
<dbReference type="PANTHER" id="PTHR11017:SF252">
    <property type="entry name" value="RESISTANCE PROTEIN (TIR-NBS-LRR CLASS), PUTATIVE-RELATED"/>
    <property type="match status" value="1"/>
</dbReference>
<accession>A0ABU6XDJ3</accession>
<dbReference type="PROSITE" id="PS50104">
    <property type="entry name" value="TIR"/>
    <property type="match status" value="1"/>
</dbReference>
<dbReference type="Gene3D" id="3.40.50.10140">
    <property type="entry name" value="Toll/interleukin-1 receptor homology (TIR) domain"/>
    <property type="match status" value="1"/>
</dbReference>
<feature type="domain" description="TIR" evidence="1">
    <location>
        <begin position="15"/>
        <end position="178"/>
    </location>
</feature>
<evidence type="ECO:0000313" key="2">
    <source>
        <dbReference type="EMBL" id="MED6195629.1"/>
    </source>
</evidence>
<dbReference type="Proteomes" id="UP001341840">
    <property type="component" value="Unassembled WGS sequence"/>
</dbReference>
<dbReference type="SUPFAM" id="SSF52200">
    <property type="entry name" value="Toll/Interleukin receptor TIR domain"/>
    <property type="match status" value="1"/>
</dbReference>
<proteinExistence type="predicted"/>
<dbReference type="EMBL" id="JASCZI010211659">
    <property type="protein sequence ID" value="MED6195629.1"/>
    <property type="molecule type" value="Genomic_DNA"/>
</dbReference>